<sequence length="165" mass="19050">MWHISPYELREYLQQVSVYIRNANAQVVVDIGCGLGELLRSLKGVQNRIGYDVNRNVIEAARSLGGGICFKEGSFSDVSLQQPIDFLVTLNFMHGSPEKVWRQTYHEIAEKNDIRHFVVDTLIGRENCYSLDFSKILPESYERISRMGPFRNGRYVEIYAKRDNL</sequence>
<keyword evidence="2" id="KW-0489">Methyltransferase</keyword>
<gene>
    <name evidence="2" type="ORF">H9717_01910</name>
</gene>
<dbReference type="Gene3D" id="3.40.50.150">
    <property type="entry name" value="Vaccinia Virus protein VP39"/>
    <property type="match status" value="1"/>
</dbReference>
<name>A0A9D2I527_9FIRM</name>
<dbReference type="EMBL" id="DWYY01000025">
    <property type="protein sequence ID" value="HJA91868.1"/>
    <property type="molecule type" value="Genomic_DNA"/>
</dbReference>
<reference evidence="2" key="2">
    <citation type="submission" date="2021-04" db="EMBL/GenBank/DDBJ databases">
        <authorList>
            <person name="Gilroy R."/>
        </authorList>
    </citation>
    <scope>NUCLEOTIDE SEQUENCE</scope>
    <source>
        <strain evidence="2">CHK179-7159</strain>
    </source>
</reference>
<dbReference type="InterPro" id="IPR029063">
    <property type="entry name" value="SAM-dependent_MTases_sf"/>
</dbReference>
<evidence type="ECO:0000313" key="3">
    <source>
        <dbReference type="Proteomes" id="UP000886858"/>
    </source>
</evidence>
<proteinExistence type="predicted"/>
<evidence type="ECO:0000313" key="2">
    <source>
        <dbReference type="EMBL" id="HJA91868.1"/>
    </source>
</evidence>
<dbReference type="AlphaFoldDB" id="A0A9D2I527"/>
<evidence type="ECO:0000259" key="1">
    <source>
        <dbReference type="Pfam" id="PF13649"/>
    </source>
</evidence>
<dbReference type="SUPFAM" id="SSF53335">
    <property type="entry name" value="S-adenosyl-L-methionine-dependent methyltransferases"/>
    <property type="match status" value="1"/>
</dbReference>
<feature type="domain" description="Methyltransferase" evidence="1">
    <location>
        <begin position="28"/>
        <end position="109"/>
    </location>
</feature>
<dbReference type="Proteomes" id="UP000886858">
    <property type="component" value="Unassembled WGS sequence"/>
</dbReference>
<protein>
    <submittedName>
        <fullName evidence="2">Class I SAM-dependent methyltransferase</fullName>
    </submittedName>
</protein>
<keyword evidence="2" id="KW-0808">Transferase</keyword>
<dbReference type="Pfam" id="PF13649">
    <property type="entry name" value="Methyltransf_25"/>
    <property type="match status" value="1"/>
</dbReference>
<dbReference type="GO" id="GO:0032259">
    <property type="term" value="P:methylation"/>
    <property type="evidence" value="ECO:0007669"/>
    <property type="project" value="UniProtKB-KW"/>
</dbReference>
<accession>A0A9D2I527</accession>
<dbReference type="InterPro" id="IPR041698">
    <property type="entry name" value="Methyltransf_25"/>
</dbReference>
<organism evidence="2 3">
    <name type="scientific">Candidatus Eisenbergiella merdipullorum</name>
    <dbReference type="NCBI Taxonomy" id="2838553"/>
    <lineage>
        <taxon>Bacteria</taxon>
        <taxon>Bacillati</taxon>
        <taxon>Bacillota</taxon>
        <taxon>Clostridia</taxon>
        <taxon>Lachnospirales</taxon>
        <taxon>Lachnospiraceae</taxon>
        <taxon>Eisenbergiella</taxon>
    </lineage>
</organism>
<comment type="caution">
    <text evidence="2">The sequence shown here is derived from an EMBL/GenBank/DDBJ whole genome shotgun (WGS) entry which is preliminary data.</text>
</comment>
<dbReference type="GO" id="GO:0008168">
    <property type="term" value="F:methyltransferase activity"/>
    <property type="evidence" value="ECO:0007669"/>
    <property type="project" value="UniProtKB-KW"/>
</dbReference>
<reference evidence="2" key="1">
    <citation type="journal article" date="2021" name="PeerJ">
        <title>Extensive microbial diversity within the chicken gut microbiome revealed by metagenomics and culture.</title>
        <authorList>
            <person name="Gilroy R."/>
            <person name="Ravi A."/>
            <person name="Getino M."/>
            <person name="Pursley I."/>
            <person name="Horton D.L."/>
            <person name="Alikhan N.F."/>
            <person name="Baker D."/>
            <person name="Gharbi K."/>
            <person name="Hall N."/>
            <person name="Watson M."/>
            <person name="Adriaenssens E.M."/>
            <person name="Foster-Nyarko E."/>
            <person name="Jarju S."/>
            <person name="Secka A."/>
            <person name="Antonio M."/>
            <person name="Oren A."/>
            <person name="Chaudhuri R.R."/>
            <person name="La Ragione R."/>
            <person name="Hildebrand F."/>
            <person name="Pallen M.J."/>
        </authorList>
    </citation>
    <scope>NUCLEOTIDE SEQUENCE</scope>
    <source>
        <strain evidence="2">CHK179-7159</strain>
    </source>
</reference>